<feature type="region of interest" description="Disordered" evidence="8">
    <location>
        <begin position="474"/>
        <end position="505"/>
    </location>
</feature>
<dbReference type="Proteomes" id="UP001153069">
    <property type="component" value="Unassembled WGS sequence"/>
</dbReference>
<keyword evidence="5 9" id="KW-0812">Transmembrane</keyword>
<dbReference type="GO" id="GO:0005737">
    <property type="term" value="C:cytoplasm"/>
    <property type="evidence" value="ECO:0007669"/>
    <property type="project" value="TreeGrafter"/>
</dbReference>
<dbReference type="Pfam" id="PF01697">
    <property type="entry name" value="Glyco_transf_92"/>
    <property type="match status" value="1"/>
</dbReference>
<gene>
    <name evidence="10" type="ORF">SEMRO_1671_G290090.1</name>
</gene>
<evidence type="ECO:0000256" key="1">
    <source>
        <dbReference type="ARBA" id="ARBA00004167"/>
    </source>
</evidence>
<dbReference type="InterPro" id="IPR008166">
    <property type="entry name" value="Glyco_transf_92"/>
</dbReference>
<keyword evidence="3" id="KW-0328">Glycosyltransferase</keyword>
<accession>A0A9N8EST2</accession>
<feature type="region of interest" description="Disordered" evidence="8">
    <location>
        <begin position="795"/>
        <end position="825"/>
    </location>
</feature>
<evidence type="ECO:0000313" key="10">
    <source>
        <dbReference type="EMBL" id="CAB9525399.1"/>
    </source>
</evidence>
<name>A0A9N8EST2_9STRA</name>
<comment type="subcellular location">
    <subcellularLocation>
        <location evidence="1">Membrane</location>
        <topology evidence="1">Single-pass membrane protein</topology>
    </subcellularLocation>
</comment>
<evidence type="ECO:0000256" key="5">
    <source>
        <dbReference type="ARBA" id="ARBA00022692"/>
    </source>
</evidence>
<dbReference type="AlphaFoldDB" id="A0A9N8EST2"/>
<protein>
    <submittedName>
        <fullName evidence="10">Pfam:DUF23</fullName>
    </submittedName>
</protein>
<evidence type="ECO:0000256" key="2">
    <source>
        <dbReference type="ARBA" id="ARBA00007647"/>
    </source>
</evidence>
<dbReference type="GO" id="GO:0016020">
    <property type="term" value="C:membrane"/>
    <property type="evidence" value="ECO:0007669"/>
    <property type="project" value="UniProtKB-SubCell"/>
</dbReference>
<feature type="compositionally biased region" description="Basic and acidic residues" evidence="8">
    <location>
        <begin position="483"/>
        <end position="498"/>
    </location>
</feature>
<evidence type="ECO:0000256" key="6">
    <source>
        <dbReference type="ARBA" id="ARBA00022989"/>
    </source>
</evidence>
<evidence type="ECO:0000256" key="9">
    <source>
        <dbReference type="SAM" id="Phobius"/>
    </source>
</evidence>
<organism evidence="10 11">
    <name type="scientific">Seminavis robusta</name>
    <dbReference type="NCBI Taxonomy" id="568900"/>
    <lineage>
        <taxon>Eukaryota</taxon>
        <taxon>Sar</taxon>
        <taxon>Stramenopiles</taxon>
        <taxon>Ochrophyta</taxon>
        <taxon>Bacillariophyta</taxon>
        <taxon>Bacillariophyceae</taxon>
        <taxon>Bacillariophycidae</taxon>
        <taxon>Naviculales</taxon>
        <taxon>Naviculaceae</taxon>
        <taxon>Seminavis</taxon>
    </lineage>
</organism>
<dbReference type="PANTHER" id="PTHR21461">
    <property type="entry name" value="GLYCOSYLTRANSFERASE FAMILY 92 PROTEIN"/>
    <property type="match status" value="1"/>
</dbReference>
<keyword evidence="4" id="KW-0808">Transferase</keyword>
<keyword evidence="7 9" id="KW-0472">Membrane</keyword>
<dbReference type="OrthoDB" id="2526284at2759"/>
<evidence type="ECO:0000256" key="8">
    <source>
        <dbReference type="SAM" id="MobiDB-lite"/>
    </source>
</evidence>
<evidence type="ECO:0000256" key="7">
    <source>
        <dbReference type="ARBA" id="ARBA00023136"/>
    </source>
</evidence>
<feature type="region of interest" description="Disordered" evidence="8">
    <location>
        <begin position="52"/>
        <end position="75"/>
    </location>
</feature>
<proteinExistence type="inferred from homology"/>
<dbReference type="GO" id="GO:0016757">
    <property type="term" value="F:glycosyltransferase activity"/>
    <property type="evidence" value="ECO:0007669"/>
    <property type="project" value="UniProtKB-KW"/>
</dbReference>
<dbReference type="EMBL" id="CAICTM010001669">
    <property type="protein sequence ID" value="CAB9525399.1"/>
    <property type="molecule type" value="Genomic_DNA"/>
</dbReference>
<comment type="caution">
    <text evidence="10">The sequence shown here is derived from an EMBL/GenBank/DDBJ whole genome shotgun (WGS) entry which is preliminary data.</text>
</comment>
<feature type="compositionally biased region" description="Basic and acidic residues" evidence="8">
    <location>
        <begin position="795"/>
        <end position="808"/>
    </location>
</feature>
<feature type="compositionally biased region" description="Polar residues" evidence="8">
    <location>
        <begin position="52"/>
        <end position="62"/>
    </location>
</feature>
<feature type="transmembrane region" description="Helical" evidence="9">
    <location>
        <begin position="26"/>
        <end position="46"/>
    </location>
</feature>
<reference evidence="10" key="1">
    <citation type="submission" date="2020-06" db="EMBL/GenBank/DDBJ databases">
        <authorList>
            <consortium name="Plant Systems Biology data submission"/>
        </authorList>
    </citation>
    <scope>NUCLEOTIDE SEQUENCE</scope>
    <source>
        <strain evidence="10">D6</strain>
    </source>
</reference>
<comment type="similarity">
    <text evidence="2">Belongs to the glycosyltransferase 92 family.</text>
</comment>
<evidence type="ECO:0000256" key="4">
    <source>
        <dbReference type="ARBA" id="ARBA00022679"/>
    </source>
</evidence>
<keyword evidence="6 9" id="KW-1133">Transmembrane helix</keyword>
<keyword evidence="11" id="KW-1185">Reference proteome</keyword>
<evidence type="ECO:0000313" key="11">
    <source>
        <dbReference type="Proteomes" id="UP001153069"/>
    </source>
</evidence>
<evidence type="ECO:0000256" key="3">
    <source>
        <dbReference type="ARBA" id="ARBA00022676"/>
    </source>
</evidence>
<sequence length="865" mass="99315">MSNVPEVTGARSSRQKTRKTSKWSSTWIYLLALLLGWCVITWYFSFSVHKSSTSNRNGNEFSNVVVPPRKTPTNVDLQQRKESGSLSSGDQHFLISYLTMTGQFQQEEQSSSDAQKAQEIFSKEMRRVQAWLLQTQKSPFLPLTAYLESPLPPYNDTQVPRLLSTHRLANKPQDLIQREYTTDTPQSCLDLPNAFPVMKPPTDKEEAETQNSKNDCPIHGDPFLPWIHDAFVSQSGTVVEIVAHNQRRCHTNPKQYFHRLQHLEPQVTIMQSVPVIREKATGNGAYRYRLASLQEAAANTDAVTETRFICHFHTQVLANNQEGDTLQRIPLGETLSVFPYNYEHANDRKRNSKPMLTRATSTSDDKTALHNEQVWNSLLHFQCPIPAHLQSLLLLQDNKSGIYVDVVPIRTYPRTEREGYFDRKARNMSIGSGSNMLFDPVLEWGIGNNSNQKHWLPTVEQSGRWANIPLCRIPATPESQQQGDKKDIQERDRQDRPNTDISSSDKKKHFLSACVWASATFTTRGSSDPDTSTSLRLIEWLTYQFEIAQFDHVYIYDNSPTDGATTLESVTRLFPSHQVTRIPWKHPVCNNKPPGSNNPGERSSQYAAEASCRIRYGPMTQWLAVLDTDEYLIPQQQKSHDKISLRQWLEQASIEHGDTKIWSFYQTRAIPNIRLMDAVASANHPQFQWKKRDNTTFLETYNCDRLQFPKPGWAWRAQKQIFQPSFVLMHFVHYSIVTRRLLEAPNEWSGLYKDRPPNERRVDERNQAFLLHAKTTSPKATEYWKKQCPVVTVDDTKPDRKGKDKKSNDCPVGIPYPPGAKEGATDAGGREYNCYPHEVVSEVVVPRLKELLPPLLQRYREIIKY</sequence>
<dbReference type="PANTHER" id="PTHR21461:SF69">
    <property type="entry name" value="GLYCOSYLTRANSFERASE FAMILY 92 PROTEIN"/>
    <property type="match status" value="1"/>
</dbReference>